<keyword evidence="3" id="KW-0808">Transferase</keyword>
<dbReference type="RefSeq" id="WP_091171822.1">
    <property type="nucleotide sequence ID" value="NZ_CP071878.2"/>
</dbReference>
<keyword evidence="1" id="KW-1133">Transmembrane helix</keyword>
<evidence type="ECO:0000256" key="1">
    <source>
        <dbReference type="SAM" id="Phobius"/>
    </source>
</evidence>
<dbReference type="Proteomes" id="UP000199705">
    <property type="component" value="Unassembled WGS sequence"/>
</dbReference>
<protein>
    <submittedName>
        <fullName evidence="3">Adenylylsulfate kinase</fullName>
    </submittedName>
</protein>
<accession>A0A1G8F261</accession>
<keyword evidence="3" id="KW-0418">Kinase</keyword>
<dbReference type="InterPro" id="IPR018638">
    <property type="entry name" value="DUF2061_membrane"/>
</dbReference>
<name>A0A1G8F261_9SPHI</name>
<reference evidence="4" key="1">
    <citation type="submission" date="2016-10" db="EMBL/GenBank/DDBJ databases">
        <authorList>
            <person name="Varghese N."/>
            <person name="Submissions S."/>
        </authorList>
    </citation>
    <scope>NUCLEOTIDE SEQUENCE [LARGE SCALE GENOMIC DNA]</scope>
    <source>
        <strain evidence="4">Gh-67</strain>
    </source>
</reference>
<proteinExistence type="predicted"/>
<organism evidence="3 4">
    <name type="scientific">Mucilaginibacter gossypii</name>
    <dbReference type="NCBI Taxonomy" id="551996"/>
    <lineage>
        <taxon>Bacteria</taxon>
        <taxon>Pseudomonadati</taxon>
        <taxon>Bacteroidota</taxon>
        <taxon>Sphingobacteriia</taxon>
        <taxon>Sphingobacteriales</taxon>
        <taxon>Sphingobacteriaceae</taxon>
        <taxon>Mucilaginibacter</taxon>
    </lineage>
</organism>
<feature type="domain" description="DUF2061" evidence="2">
    <location>
        <begin position="20"/>
        <end position="71"/>
    </location>
</feature>
<keyword evidence="4" id="KW-1185">Reference proteome</keyword>
<dbReference type="STRING" id="551996.SAMN05192573_112129"/>
<dbReference type="AlphaFoldDB" id="A0A1G8F261"/>
<evidence type="ECO:0000313" key="3">
    <source>
        <dbReference type="EMBL" id="SDH76208.1"/>
    </source>
</evidence>
<sequence>MIEKLFPGTHHAEETVRRSIVKAISYRAAILILDFAAIYLFTGQIKVAVGFMIVSNVYTTIGYFFYERIWDKIRWGKIIYKTTDQ</sequence>
<feature type="transmembrane region" description="Helical" evidence="1">
    <location>
        <begin position="24"/>
        <end position="41"/>
    </location>
</feature>
<keyword evidence="1" id="KW-0812">Transmembrane</keyword>
<keyword evidence="1" id="KW-0472">Membrane</keyword>
<evidence type="ECO:0000313" key="4">
    <source>
        <dbReference type="Proteomes" id="UP000199705"/>
    </source>
</evidence>
<feature type="transmembrane region" description="Helical" evidence="1">
    <location>
        <begin position="47"/>
        <end position="66"/>
    </location>
</feature>
<evidence type="ECO:0000259" key="2">
    <source>
        <dbReference type="Pfam" id="PF09834"/>
    </source>
</evidence>
<dbReference type="Pfam" id="PF09834">
    <property type="entry name" value="DUF2061"/>
    <property type="match status" value="1"/>
</dbReference>
<gene>
    <name evidence="3" type="ORF">SAMN05192573_112129</name>
</gene>
<dbReference type="GO" id="GO:0016301">
    <property type="term" value="F:kinase activity"/>
    <property type="evidence" value="ECO:0007669"/>
    <property type="project" value="UniProtKB-KW"/>
</dbReference>
<dbReference type="EMBL" id="FNCG01000012">
    <property type="protein sequence ID" value="SDH76208.1"/>
    <property type="molecule type" value="Genomic_DNA"/>
</dbReference>